<evidence type="ECO:0000256" key="1">
    <source>
        <dbReference type="SAM" id="MobiDB-lite"/>
    </source>
</evidence>
<feature type="region of interest" description="Disordered" evidence="1">
    <location>
        <begin position="1"/>
        <end position="50"/>
    </location>
</feature>
<feature type="compositionally biased region" description="Polar residues" evidence="1">
    <location>
        <begin position="9"/>
        <end position="23"/>
    </location>
</feature>
<dbReference type="Proteomes" id="UP000008144">
    <property type="component" value="Unassembled WGS sequence"/>
</dbReference>
<keyword evidence="3" id="KW-1185">Reference proteome</keyword>
<evidence type="ECO:0000313" key="2">
    <source>
        <dbReference type="Ensembl" id="ENSCINP00000033837.1"/>
    </source>
</evidence>
<sequence length="50" mass="6108">MIKPYYPYNHNNTVNNEDSLTNETNEHTDNHRYPVRNRRPPEYLRDGTFI</sequence>
<dbReference type="AlphaFoldDB" id="H2XW03"/>
<proteinExistence type="predicted"/>
<accession>H2XW03</accession>
<reference evidence="3" key="1">
    <citation type="journal article" date="2002" name="Science">
        <title>The draft genome of Ciona intestinalis: insights into chordate and vertebrate origins.</title>
        <authorList>
            <person name="Dehal P."/>
            <person name="Satou Y."/>
            <person name="Campbell R.K."/>
            <person name="Chapman J."/>
            <person name="Degnan B."/>
            <person name="De Tomaso A."/>
            <person name="Davidson B."/>
            <person name="Di Gregorio A."/>
            <person name="Gelpke M."/>
            <person name="Goodstein D.M."/>
            <person name="Harafuji N."/>
            <person name="Hastings K.E."/>
            <person name="Ho I."/>
            <person name="Hotta K."/>
            <person name="Huang W."/>
            <person name="Kawashima T."/>
            <person name="Lemaire P."/>
            <person name="Martinez D."/>
            <person name="Meinertzhagen I.A."/>
            <person name="Necula S."/>
            <person name="Nonaka M."/>
            <person name="Putnam N."/>
            <person name="Rash S."/>
            <person name="Saiga H."/>
            <person name="Satake M."/>
            <person name="Terry A."/>
            <person name="Yamada L."/>
            <person name="Wang H.G."/>
            <person name="Awazu S."/>
            <person name="Azumi K."/>
            <person name="Boore J."/>
            <person name="Branno M."/>
            <person name="Chin-Bow S."/>
            <person name="DeSantis R."/>
            <person name="Doyle S."/>
            <person name="Francino P."/>
            <person name="Keys D.N."/>
            <person name="Haga S."/>
            <person name="Hayashi H."/>
            <person name="Hino K."/>
            <person name="Imai K.S."/>
            <person name="Inaba K."/>
            <person name="Kano S."/>
            <person name="Kobayashi K."/>
            <person name="Kobayashi M."/>
            <person name="Lee B.I."/>
            <person name="Makabe K.W."/>
            <person name="Manohar C."/>
            <person name="Matassi G."/>
            <person name="Medina M."/>
            <person name="Mochizuki Y."/>
            <person name="Mount S."/>
            <person name="Morishita T."/>
            <person name="Miura S."/>
            <person name="Nakayama A."/>
            <person name="Nishizaka S."/>
            <person name="Nomoto H."/>
            <person name="Ohta F."/>
            <person name="Oishi K."/>
            <person name="Rigoutsos I."/>
            <person name="Sano M."/>
            <person name="Sasaki A."/>
            <person name="Sasakura Y."/>
            <person name="Shoguchi E."/>
            <person name="Shin-i T."/>
            <person name="Spagnuolo A."/>
            <person name="Stainier D."/>
            <person name="Suzuki M.M."/>
            <person name="Tassy O."/>
            <person name="Takatori N."/>
            <person name="Tokuoka M."/>
            <person name="Yagi K."/>
            <person name="Yoshizaki F."/>
            <person name="Wada S."/>
            <person name="Zhang C."/>
            <person name="Hyatt P.D."/>
            <person name="Larimer F."/>
            <person name="Detter C."/>
            <person name="Doggett N."/>
            <person name="Glavina T."/>
            <person name="Hawkins T."/>
            <person name="Richardson P."/>
            <person name="Lucas S."/>
            <person name="Kohara Y."/>
            <person name="Levine M."/>
            <person name="Satoh N."/>
            <person name="Rokhsar D.S."/>
        </authorList>
    </citation>
    <scope>NUCLEOTIDE SEQUENCE [LARGE SCALE GENOMIC DNA]</scope>
</reference>
<dbReference type="HOGENOM" id="CLU_3124478_0_0_1"/>
<evidence type="ECO:0000313" key="3">
    <source>
        <dbReference type="Proteomes" id="UP000008144"/>
    </source>
</evidence>
<dbReference type="Ensembl" id="ENSCINT00000035625.1">
    <property type="protein sequence ID" value="ENSCINP00000033837.1"/>
    <property type="gene ID" value="ENSCING00000022259.1"/>
</dbReference>
<reference evidence="2" key="3">
    <citation type="submission" date="2025-09" db="UniProtKB">
        <authorList>
            <consortium name="Ensembl"/>
        </authorList>
    </citation>
    <scope>IDENTIFICATION</scope>
</reference>
<protein>
    <submittedName>
        <fullName evidence="2">Uncharacterized protein</fullName>
    </submittedName>
</protein>
<dbReference type="InParanoid" id="H2XW03"/>
<reference evidence="2" key="2">
    <citation type="submission" date="2025-08" db="UniProtKB">
        <authorList>
            <consortium name="Ensembl"/>
        </authorList>
    </citation>
    <scope>IDENTIFICATION</scope>
</reference>
<name>H2XW03_CIOIN</name>
<organism evidence="2 3">
    <name type="scientific">Ciona intestinalis</name>
    <name type="common">Transparent sea squirt</name>
    <name type="synonym">Ascidia intestinalis</name>
    <dbReference type="NCBI Taxonomy" id="7719"/>
    <lineage>
        <taxon>Eukaryota</taxon>
        <taxon>Metazoa</taxon>
        <taxon>Chordata</taxon>
        <taxon>Tunicata</taxon>
        <taxon>Ascidiacea</taxon>
        <taxon>Phlebobranchia</taxon>
        <taxon>Cionidae</taxon>
        <taxon>Ciona</taxon>
    </lineage>
</organism>
<feature type="compositionally biased region" description="Basic and acidic residues" evidence="1">
    <location>
        <begin position="39"/>
        <end position="50"/>
    </location>
</feature>